<dbReference type="SUPFAM" id="SSF51556">
    <property type="entry name" value="Metallo-dependent hydrolases"/>
    <property type="match status" value="1"/>
</dbReference>
<comment type="caution">
    <text evidence="2">The sequence shown here is derived from an EMBL/GenBank/DDBJ whole genome shotgun (WGS) entry which is preliminary data.</text>
</comment>
<dbReference type="InterPro" id="IPR011059">
    <property type="entry name" value="Metal-dep_hydrolase_composite"/>
</dbReference>
<dbReference type="GO" id="GO:0019213">
    <property type="term" value="F:deacetylase activity"/>
    <property type="evidence" value="ECO:0007669"/>
    <property type="project" value="InterPro"/>
</dbReference>
<dbReference type="SUPFAM" id="SSF51338">
    <property type="entry name" value="Composite domain of metallo-dependent hydrolases"/>
    <property type="match status" value="1"/>
</dbReference>
<gene>
    <name evidence="2" type="ORF">B4O97_18410</name>
</gene>
<protein>
    <recommendedName>
        <fullName evidence="1">Amidohydrolase-related domain-containing protein</fullName>
    </recommendedName>
</protein>
<dbReference type="Pfam" id="PF01979">
    <property type="entry name" value="Amidohydro_1"/>
    <property type="match status" value="1"/>
</dbReference>
<keyword evidence="3" id="KW-1185">Reference proteome</keyword>
<dbReference type="AlphaFoldDB" id="A0A1Y1RT31"/>
<dbReference type="GO" id="GO:0016810">
    <property type="term" value="F:hydrolase activity, acting on carbon-nitrogen (but not peptide) bonds"/>
    <property type="evidence" value="ECO:0007669"/>
    <property type="project" value="InterPro"/>
</dbReference>
<dbReference type="InterPro" id="IPR020043">
    <property type="entry name" value="Deacetylase_Atu3266-like"/>
</dbReference>
<evidence type="ECO:0000313" key="3">
    <source>
        <dbReference type="Proteomes" id="UP000192343"/>
    </source>
</evidence>
<sequence>MPCRQPCRYFRVIRQRSDRLYDIIIKDGHVIDPASNINEKADVAIENGRIARVQKDIDSTDARAVYPVPGKYIVPGLIDAHCHPVGDFTGHAVPADEAGVDAGVLLVNDAGSSGSANFHVLRSLLRNSRTSVSYFINFASCGLIRLPEIASVHDFNVEQLKEVVGAAGGMIRGVKIRAMEAVSRIDMDVVALAKKTAEELRLPLMIHIGEFRQRKDNDPFDVYSRNVVSLLGKGDIISHYMSWRPGGMVLEDGTIFPELEQAKKRGVILDCSHGRNNFSLKVAQTLLDNGFPPDIITTDLSSLGREHVQSLAVTMSKFLAMGMPLKEVIAAVTINAANALSLSETWGSLKVGRSANITILDKVDGNYRFFDGSAGNSITGNALLEPRLIFVEGKPASCRSFYHLPQETLS</sequence>
<dbReference type="Gene3D" id="3.20.20.140">
    <property type="entry name" value="Metal-dependent hydrolases"/>
    <property type="match status" value="1"/>
</dbReference>
<evidence type="ECO:0000313" key="2">
    <source>
        <dbReference type="EMBL" id="ORC30262.1"/>
    </source>
</evidence>
<proteinExistence type="predicted"/>
<dbReference type="Proteomes" id="UP000192343">
    <property type="component" value="Unassembled WGS sequence"/>
</dbReference>
<dbReference type="EMBL" id="MWQY01000034">
    <property type="protein sequence ID" value="ORC30262.1"/>
    <property type="molecule type" value="Genomic_DNA"/>
</dbReference>
<dbReference type="PANTHER" id="PTHR42717">
    <property type="entry name" value="DIHYDROOROTASE-RELATED"/>
    <property type="match status" value="1"/>
</dbReference>
<reference evidence="2 3" key="1">
    <citation type="submission" date="2017-03" db="EMBL/GenBank/DDBJ databases">
        <title>Draft Genome sequence of Marispirochaeta sp. strain JC444.</title>
        <authorList>
            <person name="Shivani Y."/>
            <person name="Subhash Y."/>
            <person name="Sasikala C."/>
            <person name="Ramana C."/>
        </authorList>
    </citation>
    <scope>NUCLEOTIDE SEQUENCE [LARGE SCALE GENOMIC DNA]</scope>
    <source>
        <strain evidence="2 3">JC444</strain>
    </source>
</reference>
<accession>A0A1Y1RT31</accession>
<evidence type="ECO:0000259" key="1">
    <source>
        <dbReference type="Pfam" id="PF01979"/>
    </source>
</evidence>
<dbReference type="PANTHER" id="PTHR42717:SF1">
    <property type="entry name" value="IMIDAZOLONEPROPIONASE AND RELATED AMIDOHYDROLASES"/>
    <property type="match status" value="1"/>
</dbReference>
<dbReference type="STRING" id="1963862.B4O97_18410"/>
<dbReference type="InterPro" id="IPR006680">
    <property type="entry name" value="Amidohydro-rel"/>
</dbReference>
<name>A0A1Y1RT31_9SPIO</name>
<dbReference type="Gene3D" id="2.30.40.10">
    <property type="entry name" value="Urease, subunit C, domain 1"/>
    <property type="match status" value="1"/>
</dbReference>
<feature type="domain" description="Amidohydrolase-related" evidence="1">
    <location>
        <begin position="72"/>
        <end position="366"/>
    </location>
</feature>
<dbReference type="InterPro" id="IPR032466">
    <property type="entry name" value="Metal_Hydrolase"/>
</dbReference>
<organism evidence="2 3">
    <name type="scientific">Marispirochaeta aestuarii</name>
    <dbReference type="NCBI Taxonomy" id="1963862"/>
    <lineage>
        <taxon>Bacteria</taxon>
        <taxon>Pseudomonadati</taxon>
        <taxon>Spirochaetota</taxon>
        <taxon>Spirochaetia</taxon>
        <taxon>Spirochaetales</taxon>
        <taxon>Spirochaetaceae</taxon>
        <taxon>Marispirochaeta</taxon>
    </lineage>
</organism>